<gene>
    <name evidence="2" type="ORF">CDAR_620931</name>
</gene>
<evidence type="ECO:0000256" key="1">
    <source>
        <dbReference type="SAM" id="MobiDB-lite"/>
    </source>
</evidence>
<dbReference type="EMBL" id="BPLQ01011800">
    <property type="protein sequence ID" value="GIY60480.1"/>
    <property type="molecule type" value="Genomic_DNA"/>
</dbReference>
<reference evidence="2 3" key="1">
    <citation type="submission" date="2021-06" db="EMBL/GenBank/DDBJ databases">
        <title>Caerostris darwini draft genome.</title>
        <authorList>
            <person name="Kono N."/>
            <person name="Arakawa K."/>
        </authorList>
    </citation>
    <scope>NUCLEOTIDE SEQUENCE [LARGE SCALE GENOMIC DNA]</scope>
</reference>
<accession>A0AAV4USV5</accession>
<feature type="region of interest" description="Disordered" evidence="1">
    <location>
        <begin position="1"/>
        <end position="21"/>
    </location>
</feature>
<dbReference type="AlphaFoldDB" id="A0AAV4USV5"/>
<name>A0AAV4USV5_9ARAC</name>
<organism evidence="2 3">
    <name type="scientific">Caerostris darwini</name>
    <dbReference type="NCBI Taxonomy" id="1538125"/>
    <lineage>
        <taxon>Eukaryota</taxon>
        <taxon>Metazoa</taxon>
        <taxon>Ecdysozoa</taxon>
        <taxon>Arthropoda</taxon>
        <taxon>Chelicerata</taxon>
        <taxon>Arachnida</taxon>
        <taxon>Araneae</taxon>
        <taxon>Araneomorphae</taxon>
        <taxon>Entelegynae</taxon>
        <taxon>Araneoidea</taxon>
        <taxon>Araneidae</taxon>
        <taxon>Caerostris</taxon>
    </lineage>
</organism>
<evidence type="ECO:0000313" key="2">
    <source>
        <dbReference type="EMBL" id="GIY60480.1"/>
    </source>
</evidence>
<keyword evidence="3" id="KW-1185">Reference proteome</keyword>
<comment type="caution">
    <text evidence="2">The sequence shown here is derived from an EMBL/GenBank/DDBJ whole genome shotgun (WGS) entry which is preliminary data.</text>
</comment>
<feature type="compositionally biased region" description="Basic and acidic residues" evidence="1">
    <location>
        <begin position="7"/>
        <end position="21"/>
    </location>
</feature>
<proteinExistence type="predicted"/>
<evidence type="ECO:0000313" key="3">
    <source>
        <dbReference type="Proteomes" id="UP001054837"/>
    </source>
</evidence>
<dbReference type="Proteomes" id="UP001054837">
    <property type="component" value="Unassembled WGS sequence"/>
</dbReference>
<sequence length="96" mass="11202">MTNEIQIADRAKRWSDPDEKEFRKDAGELPSKVTSDIFLLLEKFCRKAFLCSSTHFLLGIDPYTFPSLPVFSQQNQSLPRLSQIKGTRRPWKKFHS</sequence>
<protein>
    <submittedName>
        <fullName evidence="2">Uncharacterized protein</fullName>
    </submittedName>
</protein>